<organism evidence="2 3">
    <name type="scientific">Mucilaginibacter straminoryzae</name>
    <dbReference type="NCBI Taxonomy" id="2932774"/>
    <lineage>
        <taxon>Bacteria</taxon>
        <taxon>Pseudomonadati</taxon>
        <taxon>Bacteroidota</taxon>
        <taxon>Sphingobacteriia</taxon>
        <taxon>Sphingobacteriales</taxon>
        <taxon>Sphingobacteriaceae</taxon>
        <taxon>Mucilaginibacter</taxon>
    </lineage>
</organism>
<keyword evidence="3" id="KW-1185">Reference proteome</keyword>
<feature type="coiled-coil region" evidence="1">
    <location>
        <begin position="16"/>
        <end position="50"/>
    </location>
</feature>
<dbReference type="Proteomes" id="UP001139450">
    <property type="component" value="Unassembled WGS sequence"/>
</dbReference>
<comment type="caution">
    <text evidence="2">The sequence shown here is derived from an EMBL/GenBank/DDBJ whole genome shotgun (WGS) entry which is preliminary data.</text>
</comment>
<evidence type="ECO:0000313" key="3">
    <source>
        <dbReference type="Proteomes" id="UP001139450"/>
    </source>
</evidence>
<keyword evidence="1" id="KW-0175">Coiled coil</keyword>
<dbReference type="RefSeq" id="WP_245133232.1">
    <property type="nucleotide sequence ID" value="NZ_JALJEJ010000017.1"/>
</dbReference>
<gene>
    <name evidence="2" type="ORF">MUY27_20135</name>
</gene>
<evidence type="ECO:0000313" key="2">
    <source>
        <dbReference type="EMBL" id="MCJ8212037.1"/>
    </source>
</evidence>
<protein>
    <submittedName>
        <fullName evidence="2">Uncharacterized protein</fullName>
    </submittedName>
</protein>
<dbReference type="AlphaFoldDB" id="A0A9X1X6H2"/>
<evidence type="ECO:0000256" key="1">
    <source>
        <dbReference type="SAM" id="Coils"/>
    </source>
</evidence>
<proteinExistence type="predicted"/>
<dbReference type="EMBL" id="JALJEJ010000017">
    <property type="protein sequence ID" value="MCJ8212037.1"/>
    <property type="molecule type" value="Genomic_DNA"/>
</dbReference>
<name>A0A9X1X6H2_9SPHI</name>
<accession>A0A9X1X6H2</accession>
<reference evidence="2" key="1">
    <citation type="submission" date="2022-04" db="EMBL/GenBank/DDBJ databases">
        <title>Mucilaginibacter sp. RS28 isolated from freshwater.</title>
        <authorList>
            <person name="Ko S.-R."/>
        </authorList>
    </citation>
    <scope>NUCLEOTIDE SEQUENCE</scope>
    <source>
        <strain evidence="2">RS28</strain>
    </source>
</reference>
<sequence length="55" mass="6810">MNTKLLKKVEELTLYLLQEHQKNKLQEEQLRKLKQNNQQLLFKFNQIDQKLKSKR</sequence>